<keyword evidence="5" id="KW-0482">Metalloprotease</keyword>
<dbReference type="AlphaFoldDB" id="A0A366JD08"/>
<keyword evidence="4" id="KW-0862">Zinc</keyword>
<keyword evidence="8" id="KW-1185">Reference proteome</keyword>
<keyword evidence="3" id="KW-0378">Hydrolase</keyword>
<evidence type="ECO:0000256" key="2">
    <source>
        <dbReference type="ARBA" id="ARBA00022723"/>
    </source>
</evidence>
<dbReference type="Proteomes" id="UP000252792">
    <property type="component" value="Unassembled WGS sequence"/>
</dbReference>
<evidence type="ECO:0000313" key="7">
    <source>
        <dbReference type="EMBL" id="RBP84707.1"/>
    </source>
</evidence>
<dbReference type="Pfam" id="PF04002">
    <property type="entry name" value="RadC"/>
    <property type="match status" value="1"/>
</dbReference>
<dbReference type="InterPro" id="IPR020891">
    <property type="entry name" value="UPF0758_CS"/>
</dbReference>
<dbReference type="GO" id="GO:0006508">
    <property type="term" value="P:proteolysis"/>
    <property type="evidence" value="ECO:0007669"/>
    <property type="project" value="UniProtKB-KW"/>
</dbReference>
<dbReference type="EMBL" id="QNSE01000003">
    <property type="protein sequence ID" value="RBP84707.1"/>
    <property type="molecule type" value="Genomic_DNA"/>
</dbReference>
<dbReference type="Gene3D" id="3.40.140.10">
    <property type="entry name" value="Cytidine Deaminase, domain 2"/>
    <property type="match status" value="1"/>
</dbReference>
<dbReference type="PROSITE" id="PS50249">
    <property type="entry name" value="MPN"/>
    <property type="match status" value="1"/>
</dbReference>
<dbReference type="InterPro" id="IPR001405">
    <property type="entry name" value="UPF0758"/>
</dbReference>
<accession>A0A366JD08</accession>
<dbReference type="PANTHER" id="PTHR30471">
    <property type="entry name" value="DNA REPAIR PROTEIN RADC"/>
    <property type="match status" value="1"/>
</dbReference>
<organism evidence="7 8">
    <name type="scientific">Marinomonas rhizomae</name>
    <dbReference type="NCBI Taxonomy" id="491948"/>
    <lineage>
        <taxon>Bacteria</taxon>
        <taxon>Pseudomonadati</taxon>
        <taxon>Pseudomonadota</taxon>
        <taxon>Gammaproteobacteria</taxon>
        <taxon>Oceanospirillales</taxon>
        <taxon>Oceanospirillaceae</taxon>
        <taxon>Marinomonas</taxon>
    </lineage>
</organism>
<dbReference type="PROSITE" id="PS01302">
    <property type="entry name" value="UPF0758"/>
    <property type="match status" value="1"/>
</dbReference>
<dbReference type="SUPFAM" id="SSF102712">
    <property type="entry name" value="JAB1/MPN domain"/>
    <property type="match status" value="1"/>
</dbReference>
<gene>
    <name evidence="7" type="ORF">DFP80_103180</name>
</gene>
<dbReference type="CDD" id="cd08071">
    <property type="entry name" value="MPN_DUF2466"/>
    <property type="match status" value="1"/>
</dbReference>
<evidence type="ECO:0000256" key="4">
    <source>
        <dbReference type="ARBA" id="ARBA00022833"/>
    </source>
</evidence>
<keyword evidence="2" id="KW-0479">Metal-binding</keyword>
<evidence type="ECO:0000256" key="1">
    <source>
        <dbReference type="ARBA" id="ARBA00022670"/>
    </source>
</evidence>
<evidence type="ECO:0000256" key="5">
    <source>
        <dbReference type="ARBA" id="ARBA00023049"/>
    </source>
</evidence>
<dbReference type="InterPro" id="IPR025657">
    <property type="entry name" value="RadC_JAB"/>
</dbReference>
<dbReference type="InterPro" id="IPR037518">
    <property type="entry name" value="MPN"/>
</dbReference>
<reference evidence="7 8" key="1">
    <citation type="submission" date="2018-06" db="EMBL/GenBank/DDBJ databases">
        <title>Genomic Encyclopedia of Type Strains, Phase III (KMG-III): the genomes of soil and plant-associated and newly described type strains.</title>
        <authorList>
            <person name="Whitman W."/>
        </authorList>
    </citation>
    <scope>NUCLEOTIDE SEQUENCE [LARGE SCALE GENOMIC DNA]</scope>
    <source>
        <strain evidence="7 8">CECT 7377</strain>
    </source>
</reference>
<dbReference type="GO" id="GO:0008237">
    <property type="term" value="F:metallopeptidase activity"/>
    <property type="evidence" value="ECO:0007669"/>
    <property type="project" value="UniProtKB-KW"/>
</dbReference>
<protein>
    <submittedName>
        <fullName evidence="7">DNA repair protein RadC</fullName>
    </submittedName>
</protein>
<evidence type="ECO:0000259" key="6">
    <source>
        <dbReference type="PROSITE" id="PS50249"/>
    </source>
</evidence>
<evidence type="ECO:0000313" key="8">
    <source>
        <dbReference type="Proteomes" id="UP000252792"/>
    </source>
</evidence>
<keyword evidence="1" id="KW-0645">Protease</keyword>
<dbReference type="NCBIfam" id="TIGR00608">
    <property type="entry name" value="radc"/>
    <property type="match status" value="1"/>
</dbReference>
<dbReference type="OrthoDB" id="9804482at2"/>
<sequence length="162" mass="17801">MRSSKPLSNNASYPSHQASHLTELLEQAADALAQKYKREGTFTNASNVKEYLKLKLGSYDREVFALMLLDSQHQLIRFEELFFGTIDAAAVYPREVVKASLNANAAAVILAHNHPSGSAEPSQADINITDTLVRALKLIDVRVLDHIVVGEQCVSLAERGLI</sequence>
<name>A0A366JD08_9GAMM</name>
<dbReference type="PANTHER" id="PTHR30471:SF6">
    <property type="entry name" value="UPF0758 PROTEIN VC_0510"/>
    <property type="match status" value="1"/>
</dbReference>
<evidence type="ECO:0000256" key="3">
    <source>
        <dbReference type="ARBA" id="ARBA00022801"/>
    </source>
</evidence>
<dbReference type="RefSeq" id="WP_113915614.1">
    <property type="nucleotide sequence ID" value="NZ_QNSE01000003.1"/>
</dbReference>
<feature type="domain" description="MPN" evidence="6">
    <location>
        <begin position="41"/>
        <end position="162"/>
    </location>
</feature>
<comment type="caution">
    <text evidence="7">The sequence shown here is derived from an EMBL/GenBank/DDBJ whole genome shotgun (WGS) entry which is preliminary data.</text>
</comment>
<dbReference type="GO" id="GO:0046872">
    <property type="term" value="F:metal ion binding"/>
    <property type="evidence" value="ECO:0007669"/>
    <property type="project" value="UniProtKB-KW"/>
</dbReference>
<proteinExistence type="predicted"/>